<dbReference type="Gene3D" id="3.30.450.40">
    <property type="match status" value="1"/>
</dbReference>
<sequence length="231" mass="24927">MNDSTYSDLIPAYEHERLEALRPYRVLGTPGQGVFNDFVSVVAKLFDVPIALVSLVRESDVVFIGNAGLPEATIVDREDSMCSVAILQDGPAVFDDIPSKPCALVNPFAAQQMDLKFYAGQALRAADGMGIGSLCVLDRKPRQLTKPEGQLLEQLALVATDLLQLQAAQATDATLRARLDGPLHESLTRCAPWPSYANGTRAAKPPTLNGIPTPAWTKPSTWPRPCTAPCK</sequence>
<reference evidence="3 4" key="1">
    <citation type="submission" date="2016-08" db="EMBL/GenBank/DDBJ databases">
        <title>Hymenobacter coccineus sp. nov., Hymenobacter lapidarius sp. nov. and Hymenobacter glacialis sp. nov., isolated from Antarctic soil.</title>
        <authorList>
            <person name="Sedlacek I."/>
            <person name="Kralova S."/>
            <person name="Kyrova K."/>
            <person name="Maslanova I."/>
            <person name="Stankova E."/>
            <person name="Vrbovska V."/>
            <person name="Nemec M."/>
            <person name="Bartak M."/>
            <person name="Svec P."/>
            <person name="Busse H.-J."/>
            <person name="Pantucek R."/>
        </authorList>
    </citation>
    <scope>NUCLEOTIDE SEQUENCE [LARGE SCALE GENOMIC DNA]</scope>
    <source>
        <strain evidence="3 4">CCM 8643</strain>
    </source>
</reference>
<feature type="region of interest" description="Disordered" evidence="1">
    <location>
        <begin position="202"/>
        <end position="231"/>
    </location>
</feature>
<evidence type="ECO:0000256" key="1">
    <source>
        <dbReference type="SAM" id="MobiDB-lite"/>
    </source>
</evidence>
<evidence type="ECO:0000313" key="3">
    <source>
        <dbReference type="EMBL" id="OGX89423.1"/>
    </source>
</evidence>
<comment type="caution">
    <text evidence="3">The sequence shown here is derived from an EMBL/GenBank/DDBJ whole genome shotgun (WGS) entry which is preliminary data.</text>
</comment>
<dbReference type="PANTHER" id="PTHR43102:SF2">
    <property type="entry name" value="GAF DOMAIN-CONTAINING PROTEIN"/>
    <property type="match status" value="1"/>
</dbReference>
<evidence type="ECO:0000313" key="4">
    <source>
        <dbReference type="Proteomes" id="UP000176294"/>
    </source>
</evidence>
<accession>A0A1G1TEY4</accession>
<dbReference type="STRING" id="1908237.BEN47_07230"/>
<name>A0A1G1TEY4_9BACT</name>
<dbReference type="AlphaFoldDB" id="A0A1G1TEY4"/>
<dbReference type="OrthoDB" id="9811889at2"/>
<feature type="domain" description="GAF" evidence="2">
    <location>
        <begin position="34"/>
        <end position="157"/>
    </location>
</feature>
<dbReference type="EMBL" id="MDZB01000022">
    <property type="protein sequence ID" value="OGX89423.1"/>
    <property type="molecule type" value="Genomic_DNA"/>
</dbReference>
<evidence type="ECO:0000259" key="2">
    <source>
        <dbReference type="Pfam" id="PF01590"/>
    </source>
</evidence>
<dbReference type="Pfam" id="PF01590">
    <property type="entry name" value="GAF"/>
    <property type="match status" value="1"/>
</dbReference>
<dbReference type="PANTHER" id="PTHR43102">
    <property type="entry name" value="SLR1143 PROTEIN"/>
    <property type="match status" value="1"/>
</dbReference>
<dbReference type="InterPro" id="IPR029016">
    <property type="entry name" value="GAF-like_dom_sf"/>
</dbReference>
<keyword evidence="4" id="KW-1185">Reference proteome</keyword>
<organism evidence="3 4">
    <name type="scientific">Hymenobacter lapidarius</name>
    <dbReference type="NCBI Taxonomy" id="1908237"/>
    <lineage>
        <taxon>Bacteria</taxon>
        <taxon>Pseudomonadati</taxon>
        <taxon>Bacteroidota</taxon>
        <taxon>Cytophagia</taxon>
        <taxon>Cytophagales</taxon>
        <taxon>Hymenobacteraceae</taxon>
        <taxon>Hymenobacter</taxon>
    </lineage>
</organism>
<protein>
    <recommendedName>
        <fullName evidence="2">GAF domain-containing protein</fullName>
    </recommendedName>
</protein>
<dbReference type="Proteomes" id="UP000176294">
    <property type="component" value="Unassembled WGS sequence"/>
</dbReference>
<dbReference type="RefSeq" id="WP_070724330.1">
    <property type="nucleotide sequence ID" value="NZ_MDZB01000022.1"/>
</dbReference>
<dbReference type="InterPro" id="IPR003018">
    <property type="entry name" value="GAF"/>
</dbReference>
<proteinExistence type="predicted"/>
<gene>
    <name evidence="3" type="ORF">BEN47_07230</name>
</gene>
<dbReference type="SUPFAM" id="SSF55781">
    <property type="entry name" value="GAF domain-like"/>
    <property type="match status" value="1"/>
</dbReference>